<reference evidence="2" key="2">
    <citation type="submission" date="2020-11" db="EMBL/GenBank/DDBJ databases">
        <authorList>
            <person name="McCartney M.A."/>
            <person name="Auch B."/>
            <person name="Kono T."/>
            <person name="Mallez S."/>
            <person name="Becker A."/>
            <person name="Gohl D.M."/>
            <person name="Silverstein K.A.T."/>
            <person name="Koren S."/>
            <person name="Bechman K.B."/>
            <person name="Herman A."/>
            <person name="Abrahante J.E."/>
            <person name="Garbe J."/>
        </authorList>
    </citation>
    <scope>NUCLEOTIDE SEQUENCE</scope>
    <source>
        <strain evidence="2">Duluth1</strain>
        <tissue evidence="2">Whole animal</tissue>
    </source>
</reference>
<dbReference type="Proteomes" id="UP000828390">
    <property type="component" value="Unassembled WGS sequence"/>
</dbReference>
<evidence type="ECO:0000313" key="2">
    <source>
        <dbReference type="EMBL" id="KAH3773579.1"/>
    </source>
</evidence>
<comment type="caution">
    <text evidence="2">The sequence shown here is derived from an EMBL/GenBank/DDBJ whole genome shotgun (WGS) entry which is preliminary data.</text>
</comment>
<evidence type="ECO:0000256" key="1">
    <source>
        <dbReference type="SAM" id="MobiDB-lite"/>
    </source>
</evidence>
<keyword evidence="3" id="KW-1185">Reference proteome</keyword>
<organism evidence="2 3">
    <name type="scientific">Dreissena polymorpha</name>
    <name type="common">Zebra mussel</name>
    <name type="synonym">Mytilus polymorpha</name>
    <dbReference type="NCBI Taxonomy" id="45954"/>
    <lineage>
        <taxon>Eukaryota</taxon>
        <taxon>Metazoa</taxon>
        <taxon>Spiralia</taxon>
        <taxon>Lophotrochozoa</taxon>
        <taxon>Mollusca</taxon>
        <taxon>Bivalvia</taxon>
        <taxon>Autobranchia</taxon>
        <taxon>Heteroconchia</taxon>
        <taxon>Euheterodonta</taxon>
        <taxon>Imparidentia</taxon>
        <taxon>Neoheterodontei</taxon>
        <taxon>Myida</taxon>
        <taxon>Dreissenoidea</taxon>
        <taxon>Dreissenidae</taxon>
        <taxon>Dreissena</taxon>
    </lineage>
</organism>
<dbReference type="EMBL" id="JAIWYP010000009">
    <property type="protein sequence ID" value="KAH3773579.1"/>
    <property type="molecule type" value="Genomic_DNA"/>
</dbReference>
<proteinExistence type="predicted"/>
<evidence type="ECO:0000313" key="3">
    <source>
        <dbReference type="Proteomes" id="UP000828390"/>
    </source>
</evidence>
<dbReference type="AlphaFoldDB" id="A0A9D4E798"/>
<feature type="region of interest" description="Disordered" evidence="1">
    <location>
        <begin position="1"/>
        <end position="20"/>
    </location>
</feature>
<accession>A0A9D4E798</accession>
<protein>
    <submittedName>
        <fullName evidence="2">Uncharacterized protein</fullName>
    </submittedName>
</protein>
<feature type="region of interest" description="Disordered" evidence="1">
    <location>
        <begin position="60"/>
        <end position="85"/>
    </location>
</feature>
<reference evidence="2" key="1">
    <citation type="journal article" date="2019" name="bioRxiv">
        <title>The Genome of the Zebra Mussel, Dreissena polymorpha: A Resource for Invasive Species Research.</title>
        <authorList>
            <person name="McCartney M.A."/>
            <person name="Auch B."/>
            <person name="Kono T."/>
            <person name="Mallez S."/>
            <person name="Zhang Y."/>
            <person name="Obille A."/>
            <person name="Becker A."/>
            <person name="Abrahante J.E."/>
            <person name="Garbe J."/>
            <person name="Badalamenti J.P."/>
            <person name="Herman A."/>
            <person name="Mangelson H."/>
            <person name="Liachko I."/>
            <person name="Sullivan S."/>
            <person name="Sone E.D."/>
            <person name="Koren S."/>
            <person name="Silverstein K.A.T."/>
            <person name="Beckman K.B."/>
            <person name="Gohl D.M."/>
        </authorList>
    </citation>
    <scope>NUCLEOTIDE SEQUENCE</scope>
    <source>
        <strain evidence="2">Duluth1</strain>
        <tissue evidence="2">Whole animal</tissue>
    </source>
</reference>
<gene>
    <name evidence="2" type="ORF">DPMN_174941</name>
</gene>
<name>A0A9D4E798_DREPO</name>
<sequence>MIRLRRNVPRPSTANTTRAARGSWIRSWTLPARLQSTRSSLTDWFQPSCCVTGVLSLRQGSPSMTRSRSWRLPRSPQNRSLRRRD</sequence>